<keyword evidence="4" id="KW-0677">Repeat</keyword>
<comment type="caution">
    <text evidence="7">The sequence shown here is derived from an EMBL/GenBank/DDBJ whole genome shotgun (WGS) entry which is preliminary data.</text>
</comment>
<feature type="domain" description="VOC" evidence="6">
    <location>
        <begin position="196"/>
        <end position="350"/>
    </location>
</feature>
<organism evidence="7 8">
    <name type="scientific">Patella caerulea</name>
    <name type="common">Rayed Mediterranean limpet</name>
    <dbReference type="NCBI Taxonomy" id="87958"/>
    <lineage>
        <taxon>Eukaryota</taxon>
        <taxon>Metazoa</taxon>
        <taxon>Spiralia</taxon>
        <taxon>Lophotrochozoa</taxon>
        <taxon>Mollusca</taxon>
        <taxon>Gastropoda</taxon>
        <taxon>Patellogastropoda</taxon>
        <taxon>Patelloidea</taxon>
        <taxon>Patellidae</taxon>
        <taxon>Patella</taxon>
    </lineage>
</organism>
<dbReference type="AlphaFoldDB" id="A0AAN8PEV8"/>
<dbReference type="InterPro" id="IPR029068">
    <property type="entry name" value="Glyas_Bleomycin-R_OHBP_Dase"/>
</dbReference>
<name>A0AAN8PEV8_PATCE</name>
<dbReference type="InterPro" id="IPR005956">
    <property type="entry name" value="4OHPhenylPyrv_dOase"/>
</dbReference>
<dbReference type="PANTHER" id="PTHR11959:SF10">
    <property type="entry name" value="4-HYDROXYPHENYLPYRUVATE DIOXYGENASE-LIKE PROTEIN"/>
    <property type="match status" value="1"/>
</dbReference>
<dbReference type="GO" id="GO:0046872">
    <property type="term" value="F:metal ion binding"/>
    <property type="evidence" value="ECO:0007669"/>
    <property type="project" value="UniProtKB-KW"/>
</dbReference>
<dbReference type="GO" id="GO:0003868">
    <property type="term" value="F:4-hydroxyphenylpyruvate dioxygenase activity"/>
    <property type="evidence" value="ECO:0007669"/>
    <property type="project" value="InterPro"/>
</dbReference>
<dbReference type="PANTHER" id="PTHR11959">
    <property type="entry name" value="4-HYDROXYPHENYLPYRUVATE DIOXYGENASE"/>
    <property type="match status" value="1"/>
</dbReference>
<evidence type="ECO:0000256" key="1">
    <source>
        <dbReference type="ARBA" id="ARBA00001962"/>
    </source>
</evidence>
<evidence type="ECO:0000256" key="4">
    <source>
        <dbReference type="ARBA" id="ARBA00022737"/>
    </source>
</evidence>
<protein>
    <recommendedName>
        <fullName evidence="6">VOC domain-containing protein</fullName>
    </recommendedName>
</protein>
<evidence type="ECO:0000313" key="8">
    <source>
        <dbReference type="Proteomes" id="UP001347796"/>
    </source>
</evidence>
<comment type="cofactor">
    <cofactor evidence="1">
        <name>Fe cation</name>
        <dbReference type="ChEBI" id="CHEBI:24875"/>
    </cofactor>
</comment>
<dbReference type="Pfam" id="PF00903">
    <property type="entry name" value="Glyoxalase"/>
    <property type="match status" value="1"/>
</dbReference>
<comment type="similarity">
    <text evidence="2">Belongs to the 4HPPD family.</text>
</comment>
<evidence type="ECO:0000256" key="2">
    <source>
        <dbReference type="ARBA" id="ARBA00005877"/>
    </source>
</evidence>
<dbReference type="PROSITE" id="PS51819">
    <property type="entry name" value="VOC"/>
    <property type="match status" value="2"/>
</dbReference>
<keyword evidence="5" id="KW-0408">Iron</keyword>
<feature type="domain" description="VOC" evidence="6">
    <location>
        <begin position="9"/>
        <end position="163"/>
    </location>
</feature>
<reference evidence="7 8" key="1">
    <citation type="submission" date="2024-01" db="EMBL/GenBank/DDBJ databases">
        <title>The genome of the rayed Mediterranean limpet Patella caerulea (Linnaeus, 1758).</title>
        <authorList>
            <person name="Anh-Thu Weber A."/>
            <person name="Halstead-Nussloch G."/>
        </authorList>
    </citation>
    <scope>NUCLEOTIDE SEQUENCE [LARGE SCALE GENOMIC DNA]</scope>
    <source>
        <strain evidence="7">AATW-2023a</strain>
        <tissue evidence="7">Whole specimen</tissue>
    </source>
</reference>
<sequence>MESAAHRCALHHLEMRVSDGEKMVTEFVMKYGFRVIGERDNDISHQWSLKSRECNFIVTEIKPIEFSDSNRRKLAADPYVTGVTANDGWVDDSGSADTFQTRISTVSNVALEVNNLEKYLEKLEKCGVIMIKPIQKVSNQNGEILIATVKSCLENIVHSLVQRNNFKGQLLPGFNDPSPFSISLNSSIKSNIDITHVDHVTFVCETGRSPSVLAWYEKCFGMMPFSLNRDDPDGSLVVKGPNVGLRLSAFDYWKCSETGLTFPGKNKLTFVIAEPFGNSGHSHVKTFMKQHNGPGVQHVGLHTDDIINTIKTLKHNNVQFVEPPYTYYEEAYFLKKVEELGDSLIEDIKTIKCLGILLDSEDQPPNNDLPEKYLMQMFTKPIFNQDTFFLEIIQRRGAVGFGSGNITALCRAVEKLKSTQVAG</sequence>
<evidence type="ECO:0000256" key="3">
    <source>
        <dbReference type="ARBA" id="ARBA00022723"/>
    </source>
</evidence>
<keyword evidence="3" id="KW-0479">Metal-binding</keyword>
<dbReference type="CDD" id="cd07250">
    <property type="entry name" value="HPPD_C_like"/>
    <property type="match status" value="1"/>
</dbReference>
<dbReference type="InterPro" id="IPR004360">
    <property type="entry name" value="Glyas_Fos-R_dOase_dom"/>
</dbReference>
<evidence type="ECO:0000256" key="5">
    <source>
        <dbReference type="ARBA" id="ARBA00023004"/>
    </source>
</evidence>
<accession>A0AAN8PEV8</accession>
<proteinExistence type="inferred from homology"/>
<dbReference type="GO" id="GO:0009072">
    <property type="term" value="P:aromatic amino acid metabolic process"/>
    <property type="evidence" value="ECO:0007669"/>
    <property type="project" value="InterPro"/>
</dbReference>
<dbReference type="Proteomes" id="UP001347796">
    <property type="component" value="Unassembled WGS sequence"/>
</dbReference>
<dbReference type="InterPro" id="IPR037523">
    <property type="entry name" value="VOC_core"/>
</dbReference>
<dbReference type="InterPro" id="IPR041735">
    <property type="entry name" value="4OHPhenylPyrv_dOase_C"/>
</dbReference>
<dbReference type="Gene3D" id="3.10.180.10">
    <property type="entry name" value="2,3-Dihydroxybiphenyl 1,2-Dioxygenase, domain 1"/>
    <property type="match status" value="2"/>
</dbReference>
<keyword evidence="8" id="KW-1185">Reference proteome</keyword>
<evidence type="ECO:0000313" key="7">
    <source>
        <dbReference type="EMBL" id="KAK6174629.1"/>
    </source>
</evidence>
<gene>
    <name evidence="7" type="ORF">SNE40_017868</name>
</gene>
<evidence type="ECO:0000259" key="6">
    <source>
        <dbReference type="PROSITE" id="PS51819"/>
    </source>
</evidence>
<dbReference type="SUPFAM" id="SSF54593">
    <property type="entry name" value="Glyoxalase/Bleomycin resistance protein/Dihydroxybiphenyl dioxygenase"/>
    <property type="match status" value="1"/>
</dbReference>
<dbReference type="EMBL" id="JAZGQO010000011">
    <property type="protein sequence ID" value="KAK6174629.1"/>
    <property type="molecule type" value="Genomic_DNA"/>
</dbReference>